<organism evidence="1 2">
    <name type="scientific">Xenopus tropicalis</name>
    <name type="common">Western clawed frog</name>
    <name type="synonym">Silurana tropicalis</name>
    <dbReference type="NCBI Taxonomy" id="8364"/>
    <lineage>
        <taxon>Eukaryota</taxon>
        <taxon>Metazoa</taxon>
        <taxon>Chordata</taxon>
        <taxon>Craniata</taxon>
        <taxon>Vertebrata</taxon>
        <taxon>Euteleostomi</taxon>
        <taxon>Amphibia</taxon>
        <taxon>Batrachia</taxon>
        <taxon>Anura</taxon>
        <taxon>Pipoidea</taxon>
        <taxon>Pipidae</taxon>
        <taxon>Xenopodinae</taxon>
        <taxon>Xenopus</taxon>
        <taxon>Silurana</taxon>
    </lineage>
</organism>
<gene>
    <name evidence="3" type="primary">XB22061515</name>
    <name evidence="2" type="synonym">LOC101731543</name>
</gene>
<dbReference type="CTD" id="101731543"/>
<dbReference type="Xenbase" id="XB-GENE-22061516">
    <property type="gene designation" value="XB22061515"/>
</dbReference>
<dbReference type="GeneID" id="101731543"/>
<evidence type="ECO:0000313" key="2">
    <source>
        <dbReference type="RefSeq" id="XP_004912068.1"/>
    </source>
</evidence>
<dbReference type="RefSeq" id="XP_004912068.1">
    <property type="nucleotide sequence ID" value="XM_004912011.2"/>
</dbReference>
<dbReference type="OrthoDB" id="9886342at2759"/>
<accession>A0A8J0QWR7</accession>
<reference evidence="2" key="1">
    <citation type="submission" date="2025-08" db="UniProtKB">
        <authorList>
            <consortium name="RefSeq"/>
        </authorList>
    </citation>
    <scope>IDENTIFICATION</scope>
    <source>
        <strain evidence="2">Nigerian</strain>
        <tissue evidence="2">Liver and blood</tissue>
    </source>
</reference>
<name>A0A8J0QWR7_XENTR</name>
<protein>
    <submittedName>
        <fullName evidence="2">Uncharacterized protein LOC101731543 isoform X1</fullName>
    </submittedName>
</protein>
<proteinExistence type="predicted"/>
<keyword evidence="1" id="KW-1185">Reference proteome</keyword>
<dbReference type="Proteomes" id="UP000008143">
    <property type="component" value="Chromosome 7"/>
</dbReference>
<sequence length="154" mass="17568">MPILSSKGEIILKCVWQIQEKAGRSELNTMQITMPVWCLALLCLLGSRVTAFPSEMQSDDWSASTILQGVLEQYVKPYTGSTVDKITDSFIFDIFGKALNGAQGAINLTSEYVSPYYYTYLRQPTKNTISWLEKKAEPIREFYEKIFENNEQQS</sequence>
<evidence type="ECO:0000313" key="3">
    <source>
        <dbReference type="Xenbase" id="XB-GENE-22061516"/>
    </source>
</evidence>
<dbReference type="AlphaFoldDB" id="A0A8J0QWR7"/>
<dbReference type="OMA" id="NTMQITM"/>
<evidence type="ECO:0000313" key="1">
    <source>
        <dbReference type="Proteomes" id="UP000008143"/>
    </source>
</evidence>
<dbReference type="KEGG" id="xtr:101731543"/>
<dbReference type="AGR" id="Xenbase:XB-GENE-22061516"/>